<feature type="region of interest" description="Disordered" evidence="1">
    <location>
        <begin position="1"/>
        <end position="76"/>
    </location>
</feature>
<protein>
    <submittedName>
        <fullName evidence="2">Uncharacterized protein</fullName>
    </submittedName>
</protein>
<name>A0ABS4UXD9_9ACTN</name>
<gene>
    <name evidence="2" type="ORF">JOF29_007419</name>
</gene>
<proteinExistence type="predicted"/>
<dbReference type="RefSeq" id="WP_209698845.1">
    <property type="nucleotide sequence ID" value="NZ_BAAAVU010000023.1"/>
</dbReference>
<dbReference type="Proteomes" id="UP000755585">
    <property type="component" value="Unassembled WGS sequence"/>
</dbReference>
<sequence>MGTTGDSKGGKASPAGPAVVGTGRSMRARDVSKPRQPVHRRPVLPKTNTETDSGSGSGTDAEQDDQGSGGSSPVDS</sequence>
<comment type="caution">
    <text evidence="2">The sequence shown here is derived from an EMBL/GenBank/DDBJ whole genome shotgun (WGS) entry which is preliminary data.</text>
</comment>
<feature type="compositionally biased region" description="Polar residues" evidence="1">
    <location>
        <begin position="46"/>
        <end position="60"/>
    </location>
</feature>
<organism evidence="2 3">
    <name type="scientific">Kribbella aluminosa</name>
    <dbReference type="NCBI Taxonomy" id="416017"/>
    <lineage>
        <taxon>Bacteria</taxon>
        <taxon>Bacillati</taxon>
        <taxon>Actinomycetota</taxon>
        <taxon>Actinomycetes</taxon>
        <taxon>Propionibacteriales</taxon>
        <taxon>Kribbellaceae</taxon>
        <taxon>Kribbella</taxon>
    </lineage>
</organism>
<evidence type="ECO:0000256" key="1">
    <source>
        <dbReference type="SAM" id="MobiDB-lite"/>
    </source>
</evidence>
<reference evidence="2 3" key="1">
    <citation type="submission" date="2021-03" db="EMBL/GenBank/DDBJ databases">
        <title>Sequencing the genomes of 1000 actinobacteria strains.</title>
        <authorList>
            <person name="Klenk H.-P."/>
        </authorList>
    </citation>
    <scope>NUCLEOTIDE SEQUENCE [LARGE SCALE GENOMIC DNA]</scope>
    <source>
        <strain evidence="2 3">DSM 18824</strain>
    </source>
</reference>
<accession>A0ABS4UXD9</accession>
<dbReference type="EMBL" id="JAGINT010000002">
    <property type="protein sequence ID" value="MBP2356309.1"/>
    <property type="molecule type" value="Genomic_DNA"/>
</dbReference>
<keyword evidence="3" id="KW-1185">Reference proteome</keyword>
<evidence type="ECO:0000313" key="3">
    <source>
        <dbReference type="Proteomes" id="UP000755585"/>
    </source>
</evidence>
<evidence type="ECO:0000313" key="2">
    <source>
        <dbReference type="EMBL" id="MBP2356309.1"/>
    </source>
</evidence>